<proteinExistence type="predicted"/>
<evidence type="ECO:0008006" key="8">
    <source>
        <dbReference type="Google" id="ProtNLM"/>
    </source>
</evidence>
<protein>
    <recommendedName>
        <fullName evidence="8">Ankyrin repeat domain-containing protein 24</fullName>
    </recommendedName>
</protein>
<evidence type="ECO:0000256" key="4">
    <source>
        <dbReference type="SAM" id="Coils"/>
    </source>
</evidence>
<gene>
    <name evidence="6" type="ORF">PLOB_00005637</name>
</gene>
<evidence type="ECO:0000256" key="5">
    <source>
        <dbReference type="SAM" id="MobiDB-lite"/>
    </source>
</evidence>
<dbReference type="Pfam" id="PF12796">
    <property type="entry name" value="Ank_2"/>
    <property type="match status" value="2"/>
</dbReference>
<keyword evidence="3" id="KW-0040">ANK repeat</keyword>
<dbReference type="InterPro" id="IPR036770">
    <property type="entry name" value="Ankyrin_rpt-contain_sf"/>
</dbReference>
<evidence type="ECO:0000256" key="1">
    <source>
        <dbReference type="ARBA" id="ARBA00022737"/>
    </source>
</evidence>
<dbReference type="SMART" id="SM00248">
    <property type="entry name" value="ANK"/>
    <property type="match status" value="5"/>
</dbReference>
<organism evidence="6 7">
    <name type="scientific">Porites lobata</name>
    <dbReference type="NCBI Taxonomy" id="104759"/>
    <lineage>
        <taxon>Eukaryota</taxon>
        <taxon>Metazoa</taxon>
        <taxon>Cnidaria</taxon>
        <taxon>Anthozoa</taxon>
        <taxon>Hexacorallia</taxon>
        <taxon>Scleractinia</taxon>
        <taxon>Fungiina</taxon>
        <taxon>Poritidae</taxon>
        <taxon>Porites</taxon>
    </lineage>
</organism>
<comment type="caution">
    <text evidence="6">The sequence shown here is derived from an EMBL/GenBank/DDBJ whole genome shotgun (WGS) entry which is preliminary data.</text>
</comment>
<dbReference type="SUPFAM" id="SSF48403">
    <property type="entry name" value="Ankyrin repeat"/>
    <property type="match status" value="1"/>
</dbReference>
<keyword evidence="1" id="KW-0677">Repeat</keyword>
<feature type="repeat" description="ANK" evidence="3">
    <location>
        <begin position="129"/>
        <end position="161"/>
    </location>
</feature>
<keyword evidence="7" id="KW-1185">Reference proteome</keyword>
<feature type="repeat" description="ANK" evidence="3">
    <location>
        <begin position="162"/>
        <end position="194"/>
    </location>
</feature>
<feature type="region of interest" description="Disordered" evidence="5">
    <location>
        <begin position="454"/>
        <end position="473"/>
    </location>
</feature>
<dbReference type="InterPro" id="IPR042420">
    <property type="entry name" value="RAI14/UACA"/>
</dbReference>
<feature type="compositionally biased region" description="Acidic residues" evidence="5">
    <location>
        <begin position="261"/>
        <end position="270"/>
    </location>
</feature>
<keyword evidence="2 4" id="KW-0175">Coiled coil</keyword>
<evidence type="ECO:0000313" key="7">
    <source>
        <dbReference type="Proteomes" id="UP001159405"/>
    </source>
</evidence>
<feature type="repeat" description="ANK" evidence="3">
    <location>
        <begin position="63"/>
        <end position="95"/>
    </location>
</feature>
<feature type="compositionally biased region" description="Polar residues" evidence="5">
    <location>
        <begin position="282"/>
        <end position="296"/>
    </location>
</feature>
<dbReference type="PANTHER" id="PTHR24129:SF2">
    <property type="entry name" value="DUF3447 DOMAIN-CONTAINING PROTEIN"/>
    <property type="match status" value="1"/>
</dbReference>
<feature type="coiled-coil region" evidence="4">
    <location>
        <begin position="333"/>
        <end position="451"/>
    </location>
</feature>
<feature type="repeat" description="ANK" evidence="3">
    <location>
        <begin position="96"/>
        <end position="128"/>
    </location>
</feature>
<feature type="region of interest" description="Disordered" evidence="5">
    <location>
        <begin position="301"/>
        <end position="320"/>
    </location>
</feature>
<dbReference type="PROSITE" id="PS50297">
    <property type="entry name" value="ANK_REP_REGION"/>
    <property type="match status" value="4"/>
</dbReference>
<dbReference type="PRINTS" id="PR01415">
    <property type="entry name" value="ANKYRIN"/>
</dbReference>
<name>A0ABN8QI19_9CNID</name>
<dbReference type="Gene3D" id="1.25.40.20">
    <property type="entry name" value="Ankyrin repeat-containing domain"/>
    <property type="match status" value="2"/>
</dbReference>
<sequence>MKKIKGKLVKRSSQTQLQVNHHSSADWTKYDERLIECVESGDLEKLRVTLGKKGTSAVKVDPNGTTALHTACLKGSVECLDVLLEEQPDLSSVDKLGCSPLHVAAQSGKTECVNRILQHKVHVGTQDGRKMTALHHAAAKGHKDCVELLVSSNAPLNGKDKDGRTPLLMAIQGAHEDAVKLLLDRGAKVNIADNSKKTALMYASLLGLSKTVDMLLKRGANPQLTDSNDHTAEDYARLCHYKDIINLIHSAPSIANWDAGETSEDTEQEENSSTQNEELISEFNSSLEESEADTSNLVQDKAMSNKSTGVSSSFNSGSLSAQESFSSKASTTLSSSRGAQQDLSEDIKELEEENEMLNQELNKLRVQHQKTLERLRGLEAHHETASVEPTANHVNGHVEEEILEAKEKRIEELEKEVKSLTENLAKEKESRNDAEDEIMTLKAQVASYQDDSAADFNSSENDEEVDLPGVDHNWNSKNSNRRSTGIRFNKIILNSSFFNCIYMFEQCTDLRVDNKSEQLISLHGQITTLKLENENLREQLKQHPQVNGDLFDVQASIPTIPLTVYQQLKESNEDEIFKLTEELEELKIANESLQRTAAQKEPCPHCTSESNDASTLARKNMDQNLVSELTQLREEFEVAEIKHRSAINMYRLHLLNAYQNQMDPQVQEAIQMIVKLRSSEQFC</sequence>
<feature type="repeat" description="ANK" evidence="3">
    <location>
        <begin position="195"/>
        <end position="227"/>
    </location>
</feature>
<feature type="coiled-coil region" evidence="4">
    <location>
        <begin position="569"/>
        <end position="599"/>
    </location>
</feature>
<evidence type="ECO:0000313" key="6">
    <source>
        <dbReference type="EMBL" id="CAH3163115.1"/>
    </source>
</evidence>
<dbReference type="PROSITE" id="PS50088">
    <property type="entry name" value="ANK_REPEAT"/>
    <property type="match status" value="5"/>
</dbReference>
<evidence type="ECO:0000256" key="3">
    <source>
        <dbReference type="PROSITE-ProRule" id="PRU00023"/>
    </source>
</evidence>
<dbReference type="Proteomes" id="UP001159405">
    <property type="component" value="Unassembled WGS sequence"/>
</dbReference>
<reference evidence="6 7" key="1">
    <citation type="submission" date="2022-05" db="EMBL/GenBank/DDBJ databases">
        <authorList>
            <consortium name="Genoscope - CEA"/>
            <person name="William W."/>
        </authorList>
    </citation>
    <scope>NUCLEOTIDE SEQUENCE [LARGE SCALE GENOMIC DNA]</scope>
</reference>
<feature type="region of interest" description="Disordered" evidence="5">
    <location>
        <begin position="260"/>
        <end position="296"/>
    </location>
</feature>
<accession>A0ABN8QI19</accession>
<dbReference type="PANTHER" id="PTHR24129">
    <property type="entry name" value="ANKYCORBIN"/>
    <property type="match status" value="1"/>
</dbReference>
<feature type="compositionally biased region" description="Low complexity" evidence="5">
    <location>
        <begin position="304"/>
        <end position="320"/>
    </location>
</feature>
<dbReference type="EMBL" id="CALNXK010000125">
    <property type="protein sequence ID" value="CAH3163115.1"/>
    <property type="molecule type" value="Genomic_DNA"/>
</dbReference>
<evidence type="ECO:0000256" key="2">
    <source>
        <dbReference type="ARBA" id="ARBA00023054"/>
    </source>
</evidence>
<dbReference type="InterPro" id="IPR002110">
    <property type="entry name" value="Ankyrin_rpt"/>
</dbReference>